<keyword evidence="5" id="KW-1133">Transmembrane helix</keyword>
<keyword evidence="8" id="KW-1185">Reference proteome</keyword>
<comment type="caution">
    <text evidence="7">The sequence shown here is derived from an EMBL/GenBank/DDBJ whole genome shotgun (WGS) entry which is preliminary data.</text>
</comment>
<evidence type="ECO:0000313" key="7">
    <source>
        <dbReference type="EMBL" id="KAK6485342.1"/>
    </source>
</evidence>
<dbReference type="Gene3D" id="2.60.120.40">
    <property type="match status" value="1"/>
</dbReference>
<keyword evidence="3" id="KW-0202">Cytokine</keyword>
<evidence type="ECO:0000256" key="2">
    <source>
        <dbReference type="ARBA" id="ARBA00008670"/>
    </source>
</evidence>
<protein>
    <submittedName>
        <fullName evidence="7">Tumor necrosis factor ligand superfamily member 11-like</fullName>
    </submittedName>
</protein>
<dbReference type="PANTHER" id="PTHR11471">
    <property type="entry name" value="TUMOR NECROSIS FACTOR FAMILY MEMBER"/>
    <property type="match status" value="1"/>
</dbReference>
<dbReference type="InterPro" id="IPR006052">
    <property type="entry name" value="TNF_dom"/>
</dbReference>
<feature type="domain" description="THD" evidence="6">
    <location>
        <begin position="128"/>
        <end position="282"/>
    </location>
</feature>
<dbReference type="SMART" id="SM00207">
    <property type="entry name" value="TNF"/>
    <property type="match status" value="1"/>
</dbReference>
<comment type="similarity">
    <text evidence="2">Belongs to the tumor necrosis factor family.</text>
</comment>
<evidence type="ECO:0000313" key="8">
    <source>
        <dbReference type="Proteomes" id="UP001369086"/>
    </source>
</evidence>
<evidence type="ECO:0000256" key="1">
    <source>
        <dbReference type="ARBA" id="ARBA00004370"/>
    </source>
</evidence>
<name>A0ABR0ZKK6_HUSHU</name>
<comment type="subcellular location">
    <subcellularLocation>
        <location evidence="1">Membrane</location>
    </subcellularLocation>
</comment>
<dbReference type="PANTHER" id="PTHR11471:SF54">
    <property type="entry name" value="TNF SUPERFAMILY MEMBER 11"/>
    <property type="match status" value="1"/>
</dbReference>
<sequence>MGSTARMENIQPRFDSVSIKESTSRCFIVRVLLIMGLLQIASSVALLLYFSHQIAQVSSKGSLQNNVQCLNESQWKAIQDLLAKNKQESLPPVADALIDPRKKFRVAERPNCKTKKDRKHSVLPPEKPSAHLPIQADKNFIQNTTVPTMIYWDSSNGLAHIHNMSYSDGKIKVNQEGLYYVYAKTCFRHNLEVSEELRAVENGIQLLQYVYHTKHTRQHENLLLMKSGSVKHWNRHVKFRFYCIHQGGLFPLKSGDDLFVKVSYASLLDPTQEASYLGAFKLSNLE</sequence>
<evidence type="ECO:0000256" key="4">
    <source>
        <dbReference type="ARBA" id="ARBA00023136"/>
    </source>
</evidence>
<evidence type="ECO:0000256" key="3">
    <source>
        <dbReference type="ARBA" id="ARBA00022514"/>
    </source>
</evidence>
<dbReference type="Pfam" id="PF00229">
    <property type="entry name" value="TNF"/>
    <property type="match status" value="1"/>
</dbReference>
<gene>
    <name evidence="7" type="ORF">HHUSO_G11100</name>
</gene>
<dbReference type="SUPFAM" id="SSF49842">
    <property type="entry name" value="TNF-like"/>
    <property type="match status" value="1"/>
</dbReference>
<dbReference type="EMBL" id="JAHFZB010000009">
    <property type="protein sequence ID" value="KAK6485342.1"/>
    <property type="molecule type" value="Genomic_DNA"/>
</dbReference>
<accession>A0ABR0ZKK6</accession>
<dbReference type="Proteomes" id="UP001369086">
    <property type="component" value="Unassembled WGS sequence"/>
</dbReference>
<keyword evidence="5" id="KW-0812">Transmembrane</keyword>
<feature type="transmembrane region" description="Helical" evidence="5">
    <location>
        <begin position="27"/>
        <end position="50"/>
    </location>
</feature>
<reference evidence="7 8" key="1">
    <citation type="submission" date="2021-05" db="EMBL/GenBank/DDBJ databases">
        <authorList>
            <person name="Zahm M."/>
            <person name="Klopp C."/>
            <person name="Cabau C."/>
            <person name="Kuhl H."/>
            <person name="Suciu R."/>
            <person name="Ciorpac M."/>
            <person name="Holostenco D."/>
            <person name="Gessner J."/>
            <person name="Wuertz S."/>
            <person name="Hohne C."/>
            <person name="Stock M."/>
            <person name="Gislard M."/>
            <person name="Lluch J."/>
            <person name="Milhes M."/>
            <person name="Lampietro C."/>
            <person name="Lopez Roques C."/>
            <person name="Donnadieu C."/>
            <person name="Du K."/>
            <person name="Schartl M."/>
            <person name="Guiguen Y."/>
        </authorList>
    </citation>
    <scope>NUCLEOTIDE SEQUENCE [LARGE SCALE GENOMIC DNA]</scope>
    <source>
        <strain evidence="7">Hh-F2</strain>
        <tissue evidence="7">Blood</tissue>
    </source>
</reference>
<organism evidence="7 8">
    <name type="scientific">Huso huso</name>
    <name type="common">Beluga</name>
    <name type="synonym">Acipenser huso</name>
    <dbReference type="NCBI Taxonomy" id="61971"/>
    <lineage>
        <taxon>Eukaryota</taxon>
        <taxon>Metazoa</taxon>
        <taxon>Chordata</taxon>
        <taxon>Craniata</taxon>
        <taxon>Vertebrata</taxon>
        <taxon>Euteleostomi</taxon>
        <taxon>Actinopterygii</taxon>
        <taxon>Chondrostei</taxon>
        <taxon>Acipenseriformes</taxon>
        <taxon>Acipenseridae</taxon>
        <taxon>Huso</taxon>
    </lineage>
</organism>
<evidence type="ECO:0000256" key="5">
    <source>
        <dbReference type="SAM" id="Phobius"/>
    </source>
</evidence>
<dbReference type="PROSITE" id="PS50049">
    <property type="entry name" value="THD_2"/>
    <property type="match status" value="1"/>
</dbReference>
<keyword evidence="4 5" id="KW-0472">Membrane</keyword>
<dbReference type="CDD" id="cd00184">
    <property type="entry name" value="TNF"/>
    <property type="match status" value="1"/>
</dbReference>
<dbReference type="InterPro" id="IPR008983">
    <property type="entry name" value="Tumour_necrosis_fac-like_dom"/>
</dbReference>
<evidence type="ECO:0000259" key="6">
    <source>
        <dbReference type="PROSITE" id="PS50049"/>
    </source>
</evidence>
<proteinExistence type="inferred from homology"/>